<dbReference type="PANTHER" id="PTHR34614:SF2">
    <property type="entry name" value="TRANSPOSASE IS4-LIKE DOMAIN-CONTAINING PROTEIN"/>
    <property type="match status" value="1"/>
</dbReference>
<gene>
    <name evidence="2" type="ORF">OMM_13262</name>
</gene>
<dbReference type="InterPro" id="IPR002559">
    <property type="entry name" value="Transposase_11"/>
</dbReference>
<sequence length="252" mass="29094">MAGLLCDDKGIPVSIEIFPGSTTDTKTFSNQIKKTATDFGCQKVTFVGDRGMIKNKQIEELRENEFHYITGISKAQIQKLIRTGVFQLGLFEVNLCEVKYEGERYILRYNPVRAEEMKAVRLEKQKTIKKYIKGKNEYLKEHPRAKIEVALEKANSKIKQLKANKWLFVEEKGRKLILQIDREKLNKAEELDGCYCLKTDLPASVSKNTVHNRYKDLALVEQAFRASKTINLEMRPWYVITEQSSRGRALII</sequence>
<feature type="non-terminal residue" evidence="2">
    <location>
        <position position="252"/>
    </location>
</feature>
<dbReference type="NCBIfam" id="NF033559">
    <property type="entry name" value="transpos_IS1634"/>
    <property type="match status" value="1"/>
</dbReference>
<proteinExistence type="predicted"/>
<name>A0A1V1NUC5_9BACT</name>
<dbReference type="EMBL" id="ATBP01002237">
    <property type="protein sequence ID" value="ETR66096.1"/>
    <property type="molecule type" value="Genomic_DNA"/>
</dbReference>
<dbReference type="GO" id="GO:0003677">
    <property type="term" value="F:DNA binding"/>
    <property type="evidence" value="ECO:0007669"/>
    <property type="project" value="InterPro"/>
</dbReference>
<protein>
    <submittedName>
        <fullName evidence="2">Transposase</fullName>
    </submittedName>
</protein>
<evidence type="ECO:0000313" key="3">
    <source>
        <dbReference type="Proteomes" id="UP000189670"/>
    </source>
</evidence>
<evidence type="ECO:0000313" key="2">
    <source>
        <dbReference type="EMBL" id="ETR66096.1"/>
    </source>
</evidence>
<comment type="caution">
    <text evidence="2">The sequence shown here is derived from an EMBL/GenBank/DDBJ whole genome shotgun (WGS) entry which is preliminary data.</text>
</comment>
<dbReference type="Proteomes" id="UP000189670">
    <property type="component" value="Unassembled WGS sequence"/>
</dbReference>
<dbReference type="PANTHER" id="PTHR34614">
    <property type="match status" value="1"/>
</dbReference>
<dbReference type="GO" id="GO:0004803">
    <property type="term" value="F:transposase activity"/>
    <property type="evidence" value="ECO:0007669"/>
    <property type="project" value="InterPro"/>
</dbReference>
<dbReference type="Pfam" id="PF01609">
    <property type="entry name" value="DDE_Tnp_1"/>
    <property type="match status" value="1"/>
</dbReference>
<organism evidence="2 3">
    <name type="scientific">Candidatus Magnetoglobus multicellularis str. Araruama</name>
    <dbReference type="NCBI Taxonomy" id="890399"/>
    <lineage>
        <taxon>Bacteria</taxon>
        <taxon>Pseudomonadati</taxon>
        <taxon>Thermodesulfobacteriota</taxon>
        <taxon>Desulfobacteria</taxon>
        <taxon>Desulfobacterales</taxon>
        <taxon>Desulfobacteraceae</taxon>
        <taxon>Candidatus Magnetoglobus</taxon>
    </lineage>
</organism>
<feature type="domain" description="Transposase IS4-like" evidence="1">
    <location>
        <begin position="4"/>
        <end position="232"/>
    </location>
</feature>
<dbReference type="InterPro" id="IPR047654">
    <property type="entry name" value="IS1634_transpos"/>
</dbReference>
<accession>A0A1V1NUC5</accession>
<reference evidence="3" key="1">
    <citation type="submission" date="2012-11" db="EMBL/GenBank/DDBJ databases">
        <authorList>
            <person name="Lucero-Rivera Y.E."/>
            <person name="Tovar-Ramirez D."/>
        </authorList>
    </citation>
    <scope>NUCLEOTIDE SEQUENCE [LARGE SCALE GENOMIC DNA]</scope>
    <source>
        <strain evidence="3">Araruama</strain>
    </source>
</reference>
<dbReference type="AlphaFoldDB" id="A0A1V1NUC5"/>
<evidence type="ECO:0000259" key="1">
    <source>
        <dbReference type="Pfam" id="PF01609"/>
    </source>
</evidence>
<dbReference type="GO" id="GO:0006313">
    <property type="term" value="P:DNA transposition"/>
    <property type="evidence" value="ECO:0007669"/>
    <property type="project" value="InterPro"/>
</dbReference>